<gene>
    <name evidence="1" type="ORF">LCGC14_0550310</name>
</gene>
<proteinExistence type="predicted"/>
<name>A0A0F9S8K8_9ZZZZ</name>
<dbReference type="AlphaFoldDB" id="A0A0F9S8K8"/>
<accession>A0A0F9S8K8</accession>
<comment type="caution">
    <text evidence="1">The sequence shown here is derived from an EMBL/GenBank/DDBJ whole genome shotgun (WGS) entry which is preliminary data.</text>
</comment>
<organism evidence="1">
    <name type="scientific">marine sediment metagenome</name>
    <dbReference type="NCBI Taxonomy" id="412755"/>
    <lineage>
        <taxon>unclassified sequences</taxon>
        <taxon>metagenomes</taxon>
        <taxon>ecological metagenomes</taxon>
    </lineage>
</organism>
<protein>
    <submittedName>
        <fullName evidence="1">Uncharacterized protein</fullName>
    </submittedName>
</protein>
<evidence type="ECO:0000313" key="1">
    <source>
        <dbReference type="EMBL" id="KKN58612.1"/>
    </source>
</evidence>
<sequence>MGCNCGKTKGKLVRDPGDVLGGYKYLKPRQLKARLEIFKRKHCKDCKDRYKCDYALYVACKGKT</sequence>
<reference evidence="1" key="1">
    <citation type="journal article" date="2015" name="Nature">
        <title>Complex archaea that bridge the gap between prokaryotes and eukaryotes.</title>
        <authorList>
            <person name="Spang A."/>
            <person name="Saw J.H."/>
            <person name="Jorgensen S.L."/>
            <person name="Zaremba-Niedzwiedzka K."/>
            <person name="Martijn J."/>
            <person name="Lind A.E."/>
            <person name="van Eijk R."/>
            <person name="Schleper C."/>
            <person name="Guy L."/>
            <person name="Ettema T.J."/>
        </authorList>
    </citation>
    <scope>NUCLEOTIDE SEQUENCE</scope>
</reference>
<dbReference type="EMBL" id="LAZR01000754">
    <property type="protein sequence ID" value="KKN58612.1"/>
    <property type="molecule type" value="Genomic_DNA"/>
</dbReference>